<name>A0A8J3S416_PLARO</name>
<dbReference type="EMBL" id="BOOI01000046">
    <property type="protein sequence ID" value="GIH86429.1"/>
    <property type="molecule type" value="Genomic_DNA"/>
</dbReference>
<evidence type="ECO:0000313" key="2">
    <source>
        <dbReference type="Proteomes" id="UP000655044"/>
    </source>
</evidence>
<accession>A0A8J3S416</accession>
<organism evidence="1 2">
    <name type="scientific">Planobispora rosea</name>
    <dbReference type="NCBI Taxonomy" id="35762"/>
    <lineage>
        <taxon>Bacteria</taxon>
        <taxon>Bacillati</taxon>
        <taxon>Actinomycetota</taxon>
        <taxon>Actinomycetes</taxon>
        <taxon>Streptosporangiales</taxon>
        <taxon>Streptosporangiaceae</taxon>
        <taxon>Planobispora</taxon>
    </lineage>
</organism>
<dbReference type="Proteomes" id="UP000655044">
    <property type="component" value="Unassembled WGS sequence"/>
</dbReference>
<keyword evidence="2" id="KW-1185">Reference proteome</keyword>
<dbReference type="RefSeq" id="WP_189243002.1">
    <property type="nucleotide sequence ID" value="NZ_BMQP01000026.1"/>
</dbReference>
<gene>
    <name evidence="1" type="ORF">Pro02_48370</name>
</gene>
<sequence length="290" mass="31361">MTTITLDQLAHDNRPTQFALLNELVELFTGSPAITHLLVRGSLASGTSDRLSDIDLVVGVHDRQLPLLAENLDALLSSSLGTLLPGWPDTIVAALGGCGWVYLIPHSGHLLQLDLYLAPSTAIASLQQRTGARLLLQRDGAPCTAADTRASTTYLRAAATSSPDARTLLVQSLIIHAMLRKRLLRNQPFIAYDLLGQLHTTLRDLIKITLAPQSRHHGWYHLPDEVGRSPLGRGCLAELEAALAEPSIPTRAQADATVERIWRLAADLVPHAVAALAEAHASYLTYQELA</sequence>
<proteinExistence type="predicted"/>
<comment type="caution">
    <text evidence="1">The sequence shown here is derived from an EMBL/GenBank/DDBJ whole genome shotgun (WGS) entry which is preliminary data.</text>
</comment>
<dbReference type="InterPro" id="IPR043519">
    <property type="entry name" value="NT_sf"/>
</dbReference>
<dbReference type="SUPFAM" id="SSF81301">
    <property type="entry name" value="Nucleotidyltransferase"/>
    <property type="match status" value="1"/>
</dbReference>
<dbReference type="AlphaFoldDB" id="A0A8J3S416"/>
<dbReference type="Gene3D" id="3.30.460.10">
    <property type="entry name" value="Beta Polymerase, domain 2"/>
    <property type="match status" value="1"/>
</dbReference>
<reference evidence="1" key="1">
    <citation type="submission" date="2021-01" db="EMBL/GenBank/DDBJ databases">
        <title>Whole genome shotgun sequence of Planobispora rosea NBRC 15558.</title>
        <authorList>
            <person name="Komaki H."/>
            <person name="Tamura T."/>
        </authorList>
    </citation>
    <scope>NUCLEOTIDE SEQUENCE</scope>
    <source>
        <strain evidence="1">NBRC 15558</strain>
    </source>
</reference>
<evidence type="ECO:0000313" key="1">
    <source>
        <dbReference type="EMBL" id="GIH86429.1"/>
    </source>
</evidence>
<protein>
    <submittedName>
        <fullName evidence="1">Uncharacterized protein</fullName>
    </submittedName>
</protein>